<feature type="region of interest" description="Disordered" evidence="1">
    <location>
        <begin position="870"/>
        <end position="920"/>
    </location>
</feature>
<dbReference type="EMBL" id="MU157868">
    <property type="protein sequence ID" value="KAF9526722.1"/>
    <property type="molecule type" value="Genomic_DNA"/>
</dbReference>
<evidence type="ECO:0000313" key="2">
    <source>
        <dbReference type="EMBL" id="KAF9526722.1"/>
    </source>
</evidence>
<feature type="region of interest" description="Disordered" evidence="1">
    <location>
        <begin position="288"/>
        <end position="330"/>
    </location>
</feature>
<dbReference type="OrthoDB" id="2675777at2759"/>
<name>A0A9P6ED23_9AGAR</name>
<gene>
    <name evidence="2" type="ORF">CPB83DRAFT_857335</name>
</gene>
<proteinExistence type="predicted"/>
<feature type="compositionally biased region" description="Basic and acidic residues" evidence="1">
    <location>
        <begin position="293"/>
        <end position="309"/>
    </location>
</feature>
<feature type="compositionally biased region" description="Acidic residues" evidence="1">
    <location>
        <begin position="779"/>
        <end position="810"/>
    </location>
</feature>
<feature type="region of interest" description="Disordered" evidence="1">
    <location>
        <begin position="233"/>
        <end position="276"/>
    </location>
</feature>
<organism evidence="2 3">
    <name type="scientific">Crepidotus variabilis</name>
    <dbReference type="NCBI Taxonomy" id="179855"/>
    <lineage>
        <taxon>Eukaryota</taxon>
        <taxon>Fungi</taxon>
        <taxon>Dikarya</taxon>
        <taxon>Basidiomycota</taxon>
        <taxon>Agaricomycotina</taxon>
        <taxon>Agaricomycetes</taxon>
        <taxon>Agaricomycetidae</taxon>
        <taxon>Agaricales</taxon>
        <taxon>Agaricineae</taxon>
        <taxon>Crepidotaceae</taxon>
        <taxon>Crepidotus</taxon>
    </lineage>
</organism>
<feature type="region of interest" description="Disordered" evidence="1">
    <location>
        <begin position="151"/>
        <end position="174"/>
    </location>
</feature>
<dbReference type="Proteomes" id="UP000807306">
    <property type="component" value="Unassembled WGS sequence"/>
</dbReference>
<accession>A0A9P6ED23</accession>
<feature type="region of interest" description="Disordered" evidence="1">
    <location>
        <begin position="632"/>
        <end position="681"/>
    </location>
</feature>
<sequence length="1012" mass="112001">MLVALIGKSIQPSWMAQQINFLTASPPPSLFQSHINIHCPISSPEDSPISLGFTNVKGHNNSHCPDLAITAPNLSGDERNTRPALVPLALRDASRSPERPLKKRKAEHVLEDFSPDRSITQGTLGTTPSVEGHFSSLLAQSNLAITENASGILTSPSQGPGEAQLPDEHPLPSTLPLVLSGYGFNGDGGSEYVFEDDWEEFHEADIATTSMRPAWSDYPEREDVMQMNLRGLSQDKQSRFTNKGKERAESTQTISNATNWRSSRSRTAQSSLPRSTRVDNLIQELFGEDADSGYERPRGFTPFDDERLRSRPSVPQNTPLEFRPPSHSPQVRARVFQDVSEGSPWKGNSARNQLPVSQLHHFSPSQLIPNWPVDQGSESTSPSDNSVDEQSLLSSAVDLPMVPLPFTQGIKQTTQLDRDASPPMFVLRDDLLGGHRGPLHTEPLDVESPKLTLVYTPPLVDSRSSSPMVIPADSHRNSSPFNTIDIEARGNLSQQQSASEPLPLDDQLIRDSSPGFEIISPMALVQLQSSPIPQALQENNPESQPLSLPPFISEINESAEPILSAQILSSPVAEYQSSPPSLSSHIERGQQELPAQYQSLFTPPPDDITISHFLQTDSDGLSLGKHHPKLKAATASSDNASSVDNFPGVVKNLPSPSPVSTYNPSPPPDTASISRTPPPRATLNDEQTISILSFLIDDSQPAPVPRRLPPVLSPKYLHPRTRDIWKSAHPNYARQMASQMVVAEVQPDIWVWYDAEEMDREEEIDQLEEDEEGEKHEDEGENQDQDEESEEQDEDDVESEENDDAMDEQTTEGVEEKGQNDEEPDDLDLLATTTQFPDLPPIESISTTKSTRSSPRKQAQLIIHGAVSSHYTPNSHSARSSPLKLNEVQQQATPVLIPPGPSRKRKREVEEESPLASLPSGFSTKVQQWKNDLLTLVKGKIKMGRQDLFNVRSTLEDIYTHQQHIRPSSSLGQLVYQISQFEVDQIPEKDNLNIRSVAHKSVRAWSLQKRKT</sequence>
<feature type="compositionally biased region" description="Low complexity" evidence="1">
    <location>
        <begin position="844"/>
        <end position="853"/>
    </location>
</feature>
<evidence type="ECO:0000256" key="1">
    <source>
        <dbReference type="SAM" id="MobiDB-lite"/>
    </source>
</evidence>
<feature type="compositionally biased region" description="Acidic residues" evidence="1">
    <location>
        <begin position="762"/>
        <end position="772"/>
    </location>
</feature>
<protein>
    <submittedName>
        <fullName evidence="2">Uncharacterized protein</fullName>
    </submittedName>
</protein>
<comment type="caution">
    <text evidence="2">The sequence shown here is derived from an EMBL/GenBank/DDBJ whole genome shotgun (WGS) entry which is preliminary data.</text>
</comment>
<feature type="compositionally biased region" description="Polar residues" evidence="1">
    <location>
        <begin position="250"/>
        <end position="274"/>
    </location>
</feature>
<feature type="compositionally biased region" description="Polar residues" evidence="1">
    <location>
        <begin position="376"/>
        <end position="390"/>
    </location>
</feature>
<reference evidence="2" key="1">
    <citation type="submission" date="2020-11" db="EMBL/GenBank/DDBJ databases">
        <authorList>
            <consortium name="DOE Joint Genome Institute"/>
            <person name="Ahrendt S."/>
            <person name="Riley R."/>
            <person name="Andreopoulos W."/>
            <person name="Labutti K."/>
            <person name="Pangilinan J."/>
            <person name="Ruiz-Duenas F.J."/>
            <person name="Barrasa J.M."/>
            <person name="Sanchez-Garcia M."/>
            <person name="Camarero S."/>
            <person name="Miyauchi S."/>
            <person name="Serrano A."/>
            <person name="Linde D."/>
            <person name="Babiker R."/>
            <person name="Drula E."/>
            <person name="Ayuso-Fernandez I."/>
            <person name="Pacheco R."/>
            <person name="Padilla G."/>
            <person name="Ferreira P."/>
            <person name="Barriuso J."/>
            <person name="Kellner H."/>
            <person name="Castanera R."/>
            <person name="Alfaro M."/>
            <person name="Ramirez L."/>
            <person name="Pisabarro A.G."/>
            <person name="Kuo A."/>
            <person name="Tritt A."/>
            <person name="Lipzen A."/>
            <person name="He G."/>
            <person name="Yan M."/>
            <person name="Ng V."/>
            <person name="Cullen D."/>
            <person name="Martin F."/>
            <person name="Rosso M.-N."/>
            <person name="Henrissat B."/>
            <person name="Hibbett D."/>
            <person name="Martinez A.T."/>
            <person name="Grigoriev I.V."/>
        </authorList>
    </citation>
    <scope>NUCLEOTIDE SEQUENCE</scope>
    <source>
        <strain evidence="2">CBS 506.95</strain>
    </source>
</reference>
<dbReference type="AlphaFoldDB" id="A0A9P6ED23"/>
<feature type="region of interest" description="Disordered" evidence="1">
    <location>
        <begin position="762"/>
        <end position="858"/>
    </location>
</feature>
<evidence type="ECO:0000313" key="3">
    <source>
        <dbReference type="Proteomes" id="UP000807306"/>
    </source>
</evidence>
<feature type="compositionally biased region" description="Polar residues" evidence="1">
    <location>
        <begin position="634"/>
        <end position="644"/>
    </location>
</feature>
<feature type="region of interest" description="Disordered" evidence="1">
    <location>
        <begin position="365"/>
        <end position="390"/>
    </location>
</feature>
<feature type="compositionally biased region" description="Polar residues" evidence="1">
    <location>
        <begin position="870"/>
        <end position="880"/>
    </location>
</feature>
<keyword evidence="3" id="KW-1185">Reference proteome</keyword>